<name>A0A443P4T3_9MAGN</name>
<evidence type="ECO:0000313" key="4">
    <source>
        <dbReference type="Proteomes" id="UP000283530"/>
    </source>
</evidence>
<evidence type="ECO:0000256" key="1">
    <source>
        <dbReference type="ARBA" id="ARBA00004906"/>
    </source>
</evidence>
<dbReference type="InterPro" id="IPR044953">
    <property type="entry name" value="At1g04390-like"/>
</dbReference>
<dbReference type="STRING" id="337451.A0A443P4T3"/>
<dbReference type="Pfam" id="PF00651">
    <property type="entry name" value="BTB"/>
    <property type="match status" value="1"/>
</dbReference>
<comment type="caution">
    <text evidence="3">The sequence shown here is derived from an EMBL/GenBank/DDBJ whole genome shotgun (WGS) entry which is preliminary data.</text>
</comment>
<comment type="pathway">
    <text evidence="1">Protein modification; protein ubiquitination.</text>
</comment>
<dbReference type="InterPro" id="IPR059007">
    <property type="entry name" value="ARM_At1g04390"/>
</dbReference>
<dbReference type="SUPFAM" id="SSF54695">
    <property type="entry name" value="POZ domain"/>
    <property type="match status" value="1"/>
</dbReference>
<dbReference type="PROSITE" id="PS50097">
    <property type="entry name" value="BTB"/>
    <property type="match status" value="1"/>
</dbReference>
<proteinExistence type="predicted"/>
<organism evidence="3 4">
    <name type="scientific">Cinnamomum micranthum f. kanehirae</name>
    <dbReference type="NCBI Taxonomy" id="337451"/>
    <lineage>
        <taxon>Eukaryota</taxon>
        <taxon>Viridiplantae</taxon>
        <taxon>Streptophyta</taxon>
        <taxon>Embryophyta</taxon>
        <taxon>Tracheophyta</taxon>
        <taxon>Spermatophyta</taxon>
        <taxon>Magnoliopsida</taxon>
        <taxon>Magnoliidae</taxon>
        <taxon>Laurales</taxon>
        <taxon>Lauraceae</taxon>
        <taxon>Cinnamomum</taxon>
    </lineage>
</organism>
<dbReference type="Gene3D" id="1.25.10.10">
    <property type="entry name" value="Leucine-rich Repeat Variant"/>
    <property type="match status" value="1"/>
</dbReference>
<dbReference type="SUPFAM" id="SSF48371">
    <property type="entry name" value="ARM repeat"/>
    <property type="match status" value="1"/>
</dbReference>
<dbReference type="CDD" id="cd18186">
    <property type="entry name" value="BTB_POZ_ZBTB_KLHL-like"/>
    <property type="match status" value="1"/>
</dbReference>
<dbReference type="Gene3D" id="3.30.710.10">
    <property type="entry name" value="Potassium Channel Kv1.1, Chain A"/>
    <property type="match status" value="2"/>
</dbReference>
<sequence>MKSSKSGSEKNRSLSDHVLTLHQRLVRALSLGIKCYDKKGRKWQCTDVETQGLAVRAMSAFLNCISSELSRHLLVKDSISDMLVALEGILESGNMTVLSTAADLTAKLVDLLGTSVPQYRISVLVLPLSHLLSSNRLPLTVPCAIALNRILLKLMPGRLERHKEIWEAVEKTNAISSIICALQDYTYGIQPVEYFTEMASLLRVILWWWPPARYHIWNNAKFIARLESLCVNPDPSITTSVLQLYSALALCGIGAMKLLENGETFLPIMVHCMQSQQQRHVRIAAFKLSLYLVRSAEACCKTIGSFGEPIVGAIIDAMNGWRSLSSEKVPADQVPLVVEACRLALITRWEGKHHSYFWKLGIDRVLLDLLLNNFSSKLNQPLIQCQFEELIAAARKGLYVDGLLIVRPYIWDILGWLVTHCGESFSFNLHENGRYLNVLIACACSLAVDSIHKGRHLSHEGFPNASEHEPVSRAVLLMIFSPCKNIASQARHFLSEALIQDGKDRLEVILNYLKSVAKDDFRMTDSLRIIISLMGLEFYLSVLQYQNFIIRSEVLETLSCLTKRCLSGDIQVRRSSITQHLHDTSYARTCCWVNMDEWEGGNIVLFYSLQVLAELMKYWCFTCNHLETIISSHTHRMELENSQLQILVDRLQEICNNNSLSPGLRWYAAYGLNFLGFYGFPGELGKRIGNARDETELADLQLVLPDGQSLTVHSVILMVRCPSLLPPKEKSFLDRSGQLQDEEQPRRKIRQEVHLSSHVDNRALIKLLGYVYTGFFWADNSLIKQLKMLLRSCNLQSLLKMLNRKRPKWGAFIPNCDFTPALGPAGYPSSDIVLKAKATDCMHWSCSVCLLSTPHVHAHKIILWASCDYLQALFQSGMQDSHSQSIEVPVCWEALTKLIRWFYSGELPKPHYDCLWNNINIEEQLQLVQAYVELSWLSEFWFLEDVRKDSINVILSCLKSNHDLSSKTLQLAADLTQHEIVEAAVNYITPLYPQMRDSGDLEVLDEKLRDVIRAAYVHFSQECHYGSD</sequence>
<dbReference type="InterPro" id="IPR000210">
    <property type="entry name" value="BTB/POZ_dom"/>
</dbReference>
<accession>A0A443P4T3</accession>
<dbReference type="InterPro" id="IPR011333">
    <property type="entry name" value="SKP1/BTB/POZ_sf"/>
</dbReference>
<protein>
    <submittedName>
        <fullName evidence="3">BTB/POZ domain-containing protein isoform X2</fullName>
    </submittedName>
</protein>
<keyword evidence="4" id="KW-1185">Reference proteome</keyword>
<dbReference type="Proteomes" id="UP000283530">
    <property type="component" value="Unassembled WGS sequence"/>
</dbReference>
<dbReference type="Pfam" id="PF26522">
    <property type="entry name" value="ARM_6"/>
    <property type="match status" value="1"/>
</dbReference>
<dbReference type="EMBL" id="QPKB01000005">
    <property type="protein sequence ID" value="RWR85784.1"/>
    <property type="molecule type" value="Genomic_DNA"/>
</dbReference>
<feature type="domain" description="BTB" evidence="2">
    <location>
        <begin position="830"/>
        <end position="911"/>
    </location>
</feature>
<dbReference type="PANTHER" id="PTHR35918">
    <property type="entry name" value="OS06G0674800 PROTEIN"/>
    <property type="match status" value="1"/>
</dbReference>
<dbReference type="AlphaFoldDB" id="A0A443P4T3"/>
<dbReference type="InterPro" id="IPR011989">
    <property type="entry name" value="ARM-like"/>
</dbReference>
<evidence type="ECO:0000313" key="3">
    <source>
        <dbReference type="EMBL" id="RWR85784.1"/>
    </source>
</evidence>
<gene>
    <name evidence="3" type="ORF">CKAN_01465700</name>
</gene>
<dbReference type="PANTHER" id="PTHR35918:SF1">
    <property type="entry name" value="BTB DOMAIN-CONTAINING PROTEIN"/>
    <property type="match status" value="1"/>
</dbReference>
<dbReference type="OrthoDB" id="418748at2759"/>
<dbReference type="InterPro" id="IPR016024">
    <property type="entry name" value="ARM-type_fold"/>
</dbReference>
<reference evidence="3 4" key="1">
    <citation type="journal article" date="2019" name="Nat. Plants">
        <title>Stout camphor tree genome fills gaps in understanding of flowering plant genome evolution.</title>
        <authorList>
            <person name="Chaw S.M."/>
            <person name="Liu Y.C."/>
            <person name="Wu Y.W."/>
            <person name="Wang H.Y."/>
            <person name="Lin C.I."/>
            <person name="Wu C.S."/>
            <person name="Ke H.M."/>
            <person name="Chang L.Y."/>
            <person name="Hsu C.Y."/>
            <person name="Yang H.T."/>
            <person name="Sudianto E."/>
            <person name="Hsu M.H."/>
            <person name="Wu K.P."/>
            <person name="Wang L.N."/>
            <person name="Leebens-Mack J.H."/>
            <person name="Tsai I.J."/>
        </authorList>
    </citation>
    <scope>NUCLEOTIDE SEQUENCE [LARGE SCALE GENOMIC DNA]</scope>
    <source>
        <strain evidence="4">cv. Chaw 1501</strain>
        <tissue evidence="3">Young leaves</tissue>
    </source>
</reference>
<evidence type="ECO:0000259" key="2">
    <source>
        <dbReference type="PROSITE" id="PS50097"/>
    </source>
</evidence>